<dbReference type="Proteomes" id="UP000572540">
    <property type="component" value="Unassembled WGS sequence"/>
</dbReference>
<dbReference type="AlphaFoldDB" id="A0A7Z0AZP4"/>
<feature type="binding site" evidence="3">
    <location>
        <position position="137"/>
    </location>
    <ligand>
        <name>a divalent metal cation</name>
        <dbReference type="ChEBI" id="CHEBI:60240"/>
    </ligand>
</feature>
<sequence length="169" mass="18723">MNPDPIAMFAQYNQWANRLIYDAVAALPEGAATERRATTFGSIERTLGHCCAVGLIFQAHLEGRPHGFTARNMAPQIAFEELSRSQQEVDAWCVALADATPADVLGEVVEFSFLDGGAGAMTRMEMLLHVINHNSYHRGFVVDSLKQMSVSPPVTDLPVFLRDAYRRRD</sequence>
<keyword evidence="2 3" id="KW-0479">Metal-binding</keyword>
<dbReference type="Gene3D" id="1.20.120.450">
    <property type="entry name" value="dinb family like domain"/>
    <property type="match status" value="1"/>
</dbReference>
<evidence type="ECO:0000256" key="3">
    <source>
        <dbReference type="PIRSR" id="PIRSR607837-1"/>
    </source>
</evidence>
<evidence type="ECO:0000313" key="4">
    <source>
        <dbReference type="EMBL" id="NYH14750.1"/>
    </source>
</evidence>
<reference evidence="4 5" key="1">
    <citation type="submission" date="2020-07" db="EMBL/GenBank/DDBJ databases">
        <title>Exploring microbial biodiversity for novel pathways involved in the catabolism of aromatic compounds derived from lignin.</title>
        <authorList>
            <person name="Elkins J."/>
        </authorList>
    </citation>
    <scope>NUCLEOTIDE SEQUENCE [LARGE SCALE GENOMIC DNA]</scope>
    <source>
        <strain evidence="4 5">H2C3B</strain>
    </source>
</reference>
<proteinExistence type="inferred from homology"/>
<dbReference type="GO" id="GO:0046872">
    <property type="term" value="F:metal ion binding"/>
    <property type="evidence" value="ECO:0007669"/>
    <property type="project" value="UniProtKB-KW"/>
</dbReference>
<comment type="similarity">
    <text evidence="1">Belongs to the DinB family.</text>
</comment>
<evidence type="ECO:0000256" key="2">
    <source>
        <dbReference type="ARBA" id="ARBA00022723"/>
    </source>
</evidence>
<dbReference type="SUPFAM" id="SSF109854">
    <property type="entry name" value="DinB/YfiT-like putative metalloenzymes"/>
    <property type="match status" value="1"/>
</dbReference>
<dbReference type="EMBL" id="JACCAU010000001">
    <property type="protein sequence ID" value="NYH14750.1"/>
    <property type="molecule type" value="Genomic_DNA"/>
</dbReference>
<feature type="binding site" evidence="3">
    <location>
        <position position="133"/>
    </location>
    <ligand>
        <name>a divalent metal cation</name>
        <dbReference type="ChEBI" id="CHEBI:60240"/>
    </ligand>
</feature>
<name>A0A7Z0AZP4_9BURK</name>
<organism evidence="4 5">
    <name type="scientific">Paraburkholderia bryophila</name>
    <dbReference type="NCBI Taxonomy" id="420952"/>
    <lineage>
        <taxon>Bacteria</taxon>
        <taxon>Pseudomonadati</taxon>
        <taxon>Pseudomonadota</taxon>
        <taxon>Betaproteobacteria</taxon>
        <taxon>Burkholderiales</taxon>
        <taxon>Burkholderiaceae</taxon>
        <taxon>Paraburkholderia</taxon>
    </lineage>
</organism>
<accession>A0A7Z0AZP4</accession>
<dbReference type="RefSeq" id="WP_179710228.1">
    <property type="nucleotide sequence ID" value="NZ_JACCAU010000001.1"/>
</dbReference>
<dbReference type="InterPro" id="IPR034660">
    <property type="entry name" value="DinB/YfiT-like"/>
</dbReference>
<evidence type="ECO:0000256" key="1">
    <source>
        <dbReference type="ARBA" id="ARBA00008635"/>
    </source>
</evidence>
<comment type="caution">
    <text evidence="4">The sequence shown here is derived from an EMBL/GenBank/DDBJ whole genome shotgun (WGS) entry which is preliminary data.</text>
</comment>
<feature type="binding site" evidence="3">
    <location>
        <position position="49"/>
    </location>
    <ligand>
        <name>a divalent metal cation</name>
        <dbReference type="ChEBI" id="CHEBI:60240"/>
    </ligand>
</feature>
<dbReference type="PANTHER" id="PTHR37302:SF1">
    <property type="entry name" value="PROTEIN DINB"/>
    <property type="match status" value="1"/>
</dbReference>
<gene>
    <name evidence="4" type="ORF">GGD41_001978</name>
</gene>
<dbReference type="InterPro" id="IPR007837">
    <property type="entry name" value="DinB"/>
</dbReference>
<evidence type="ECO:0000313" key="5">
    <source>
        <dbReference type="Proteomes" id="UP000572540"/>
    </source>
</evidence>
<protein>
    <submittedName>
        <fullName evidence="4">Putative damage-inducible protein DinB</fullName>
    </submittedName>
</protein>
<dbReference type="PANTHER" id="PTHR37302">
    <property type="entry name" value="SLR1116 PROTEIN"/>
    <property type="match status" value="1"/>
</dbReference>
<dbReference type="Pfam" id="PF05163">
    <property type="entry name" value="DinB"/>
    <property type="match status" value="1"/>
</dbReference>